<dbReference type="InterPro" id="IPR036388">
    <property type="entry name" value="WH-like_DNA-bd_sf"/>
</dbReference>
<organism evidence="7 8">
    <name type="scientific">Halobacillus litoralis</name>
    <dbReference type="NCBI Taxonomy" id="45668"/>
    <lineage>
        <taxon>Bacteria</taxon>
        <taxon>Bacillati</taxon>
        <taxon>Bacillota</taxon>
        <taxon>Bacilli</taxon>
        <taxon>Bacillales</taxon>
        <taxon>Bacillaceae</taxon>
        <taxon>Halobacillus</taxon>
    </lineage>
</organism>
<keyword evidence="4" id="KW-1133">Transmembrane helix</keyword>
<dbReference type="RefSeq" id="WP_160837920.1">
    <property type="nucleotide sequence ID" value="NZ_WMET01000003.1"/>
</dbReference>
<protein>
    <submittedName>
        <fullName evidence="7">SIS domain-containing protein</fullName>
    </submittedName>
</protein>
<evidence type="ECO:0000256" key="3">
    <source>
        <dbReference type="ARBA" id="ARBA00023163"/>
    </source>
</evidence>
<evidence type="ECO:0000313" key="7">
    <source>
        <dbReference type="EMBL" id="MYL20794.1"/>
    </source>
</evidence>
<keyword evidence="4" id="KW-0812">Transmembrane</keyword>
<keyword evidence="2" id="KW-0238">DNA-binding</keyword>
<comment type="caution">
    <text evidence="7">The sequence shown here is derived from an EMBL/GenBank/DDBJ whole genome shotgun (WGS) entry which is preliminary data.</text>
</comment>
<dbReference type="GO" id="GO:0003677">
    <property type="term" value="F:DNA binding"/>
    <property type="evidence" value="ECO:0007669"/>
    <property type="project" value="UniProtKB-KW"/>
</dbReference>
<dbReference type="PROSITE" id="PS51464">
    <property type="entry name" value="SIS"/>
    <property type="match status" value="1"/>
</dbReference>
<dbReference type="SUPFAM" id="SSF53697">
    <property type="entry name" value="SIS domain"/>
    <property type="match status" value="1"/>
</dbReference>
<accession>A0A845E565</accession>
<dbReference type="InterPro" id="IPR046348">
    <property type="entry name" value="SIS_dom_sf"/>
</dbReference>
<dbReference type="InterPro" id="IPR001347">
    <property type="entry name" value="SIS_dom"/>
</dbReference>
<keyword evidence="1" id="KW-0805">Transcription regulation</keyword>
<evidence type="ECO:0000313" key="8">
    <source>
        <dbReference type="Proteomes" id="UP000460949"/>
    </source>
</evidence>
<feature type="domain" description="HTH rpiR-type" evidence="5">
    <location>
        <begin position="3"/>
        <end position="79"/>
    </location>
</feature>
<dbReference type="GO" id="GO:0003700">
    <property type="term" value="F:DNA-binding transcription factor activity"/>
    <property type="evidence" value="ECO:0007669"/>
    <property type="project" value="InterPro"/>
</dbReference>
<dbReference type="Gene3D" id="1.10.10.10">
    <property type="entry name" value="Winged helix-like DNA-binding domain superfamily/Winged helix DNA-binding domain"/>
    <property type="match status" value="1"/>
</dbReference>
<dbReference type="PROSITE" id="PS51071">
    <property type="entry name" value="HTH_RPIR"/>
    <property type="match status" value="1"/>
</dbReference>
<dbReference type="Proteomes" id="UP000460949">
    <property type="component" value="Unassembled WGS sequence"/>
</dbReference>
<sequence length="278" mass="31428">MDDSILQTIKTYYPSLSQGQKKVASYLIDHKEEGAIMTASKLGRKVGVSETTVIRLAHVLGFHGYSHMQDAIRSNWLQSSQSPSMGEAVKEEDRFYQVAEQEKRVFSHMMDQLNPDELRKAADYMMNADRVFIGGFGGSYAAGYWFYYALRQLRDRVMLSSSEGLMPEDMVDMNERSTVIIFSFPRYRREGKELVDAARKAGASIIAFTDKPLSPVGREADVTITTEERMDTDYHSIAGAVSVSEMVIQTAADKYGDQVQARQQKIELMYAEQGMFLE</sequence>
<feature type="transmembrane region" description="Helical" evidence="4">
    <location>
        <begin position="131"/>
        <end position="150"/>
    </location>
</feature>
<name>A0A845E565_9BACI</name>
<dbReference type="Pfam" id="PF01418">
    <property type="entry name" value="HTH_6"/>
    <property type="match status" value="1"/>
</dbReference>
<reference evidence="7 8" key="1">
    <citation type="submission" date="2019-11" db="EMBL/GenBank/DDBJ databases">
        <title>Genome sequences of 17 halophilic strains isolated from different environments.</title>
        <authorList>
            <person name="Furrow R.E."/>
        </authorList>
    </citation>
    <scope>NUCLEOTIDE SEQUENCE [LARGE SCALE GENOMIC DNA]</scope>
    <source>
        <strain evidence="7 8">22511_23_Filter</strain>
    </source>
</reference>
<feature type="domain" description="SIS" evidence="6">
    <location>
        <begin position="121"/>
        <end position="257"/>
    </location>
</feature>
<dbReference type="GO" id="GO:1901135">
    <property type="term" value="P:carbohydrate derivative metabolic process"/>
    <property type="evidence" value="ECO:0007669"/>
    <property type="project" value="InterPro"/>
</dbReference>
<dbReference type="PANTHER" id="PTHR30514:SF18">
    <property type="entry name" value="RPIR-FAMILY TRANSCRIPTIONAL REGULATOR"/>
    <property type="match status" value="1"/>
</dbReference>
<dbReference type="AlphaFoldDB" id="A0A845E565"/>
<dbReference type="InterPro" id="IPR000281">
    <property type="entry name" value="HTH_RpiR"/>
</dbReference>
<gene>
    <name evidence="7" type="ORF">GLW04_12905</name>
</gene>
<dbReference type="PANTHER" id="PTHR30514">
    <property type="entry name" value="GLUCOKINASE"/>
    <property type="match status" value="1"/>
</dbReference>
<dbReference type="SUPFAM" id="SSF46689">
    <property type="entry name" value="Homeodomain-like"/>
    <property type="match status" value="1"/>
</dbReference>
<evidence type="ECO:0000256" key="1">
    <source>
        <dbReference type="ARBA" id="ARBA00023015"/>
    </source>
</evidence>
<evidence type="ECO:0000259" key="6">
    <source>
        <dbReference type="PROSITE" id="PS51464"/>
    </source>
</evidence>
<evidence type="ECO:0000259" key="5">
    <source>
        <dbReference type="PROSITE" id="PS51071"/>
    </source>
</evidence>
<keyword evidence="3" id="KW-0804">Transcription</keyword>
<dbReference type="GO" id="GO:0097367">
    <property type="term" value="F:carbohydrate derivative binding"/>
    <property type="evidence" value="ECO:0007669"/>
    <property type="project" value="InterPro"/>
</dbReference>
<proteinExistence type="predicted"/>
<dbReference type="InterPro" id="IPR047640">
    <property type="entry name" value="RpiR-like"/>
</dbReference>
<dbReference type="Pfam" id="PF01380">
    <property type="entry name" value="SIS"/>
    <property type="match status" value="1"/>
</dbReference>
<keyword evidence="4" id="KW-0472">Membrane</keyword>
<dbReference type="EMBL" id="WMET01000003">
    <property type="protein sequence ID" value="MYL20794.1"/>
    <property type="molecule type" value="Genomic_DNA"/>
</dbReference>
<dbReference type="InterPro" id="IPR009057">
    <property type="entry name" value="Homeodomain-like_sf"/>
</dbReference>
<evidence type="ECO:0000256" key="4">
    <source>
        <dbReference type="SAM" id="Phobius"/>
    </source>
</evidence>
<dbReference type="CDD" id="cd05013">
    <property type="entry name" value="SIS_RpiR"/>
    <property type="match status" value="1"/>
</dbReference>
<dbReference type="InterPro" id="IPR035472">
    <property type="entry name" value="RpiR-like_SIS"/>
</dbReference>
<evidence type="ECO:0000256" key="2">
    <source>
        <dbReference type="ARBA" id="ARBA00023125"/>
    </source>
</evidence>
<dbReference type="Gene3D" id="3.40.50.10490">
    <property type="entry name" value="Glucose-6-phosphate isomerase like protein, domain 1"/>
    <property type="match status" value="1"/>
</dbReference>